<dbReference type="AlphaFoldDB" id="A0A6I9RZY2"/>
<accession>A0A6I9RZY2</accession>
<protein>
    <submittedName>
        <fullName evidence="3">Glycoprotein gp100-like</fullName>
    </submittedName>
</protein>
<dbReference type="Proteomes" id="UP000504607">
    <property type="component" value="Chromosome 12"/>
</dbReference>
<dbReference type="RefSeq" id="XP_010934865.1">
    <property type="nucleotide sequence ID" value="XM_010936563.1"/>
</dbReference>
<feature type="region of interest" description="Disordered" evidence="1">
    <location>
        <begin position="167"/>
        <end position="203"/>
    </location>
</feature>
<evidence type="ECO:0000313" key="2">
    <source>
        <dbReference type="Proteomes" id="UP000504607"/>
    </source>
</evidence>
<keyword evidence="2" id="KW-1185">Reference proteome</keyword>
<proteinExistence type="predicted"/>
<name>A0A6I9RZY2_ELAGV</name>
<feature type="compositionally biased region" description="Basic and acidic residues" evidence="1">
    <location>
        <begin position="1"/>
        <end position="11"/>
    </location>
</feature>
<reference evidence="3" key="1">
    <citation type="submission" date="2025-08" db="UniProtKB">
        <authorList>
            <consortium name="RefSeq"/>
        </authorList>
    </citation>
    <scope>IDENTIFICATION</scope>
</reference>
<gene>
    <name evidence="3" type="primary">LOC105054918</name>
</gene>
<feature type="region of interest" description="Disordered" evidence="1">
    <location>
        <begin position="1"/>
        <end position="46"/>
    </location>
</feature>
<evidence type="ECO:0000256" key="1">
    <source>
        <dbReference type="SAM" id="MobiDB-lite"/>
    </source>
</evidence>
<sequence>MATKKNNEGRGQRSKTPGQTSASDPNPTATSPSAFAPTGDTTTASLLPLSASPFALPTTTTIQLIPSAPPPTTSLLPSSPSQITATTLPLPSAAPLPIPKTHQDRISCTSYAATTTDLASPSTAPSASAASTDDFMSLFATAVLEAFGSVEALKNTVMAAEMMLAERKKRDGSGGSCGGSEGASSGTDSDSGESDGEGGGVGV</sequence>
<feature type="compositionally biased region" description="Polar residues" evidence="1">
    <location>
        <begin position="14"/>
        <end position="33"/>
    </location>
</feature>
<organism evidence="2 3">
    <name type="scientific">Elaeis guineensis var. tenera</name>
    <name type="common">Oil palm</name>
    <dbReference type="NCBI Taxonomy" id="51953"/>
    <lineage>
        <taxon>Eukaryota</taxon>
        <taxon>Viridiplantae</taxon>
        <taxon>Streptophyta</taxon>
        <taxon>Embryophyta</taxon>
        <taxon>Tracheophyta</taxon>
        <taxon>Spermatophyta</taxon>
        <taxon>Magnoliopsida</taxon>
        <taxon>Liliopsida</taxon>
        <taxon>Arecaceae</taxon>
        <taxon>Arecoideae</taxon>
        <taxon>Cocoseae</taxon>
        <taxon>Elaeidinae</taxon>
        <taxon>Elaeis</taxon>
    </lineage>
</organism>
<evidence type="ECO:0000313" key="3">
    <source>
        <dbReference type="RefSeq" id="XP_010934865.1"/>
    </source>
</evidence>
<dbReference type="InParanoid" id="A0A6I9RZY2"/>